<dbReference type="Proteomes" id="UP000038045">
    <property type="component" value="Unplaced"/>
</dbReference>
<dbReference type="AlphaFoldDB" id="A0A0N5A017"/>
<proteinExistence type="predicted"/>
<protein>
    <submittedName>
        <fullName evidence="2">PI31_Prot_N domain-containing protein</fullName>
    </submittedName>
</protein>
<sequence>MLQRIQEIIIEEMGTKDLIYKEEESSRTKMIFYAKKKNTNLIELDYSHTLDFIIYESENNEGDAKVFRCASIVPSIAAGINRLFGKNSSFYLGMITSEILKEVKVLVNECVSLSSTVNNPFVDVFRQVFLGTMISKYLTPKEFLSLERLNSTMKHCLNSGIARNYWMFALRRDFNVIDNGPDPLENYKLNHRRMLADRAAAERQNRVNPAVQELLDQVRGIRPVYQHINHIRDPLNPFEINPFEMNPFRDPGADLHHPGIRRPNYNMYPNIRGDPRNFGGPNYDNNGGGPGAFFNRDDII</sequence>
<reference evidence="2" key="1">
    <citation type="submission" date="2017-02" db="UniProtKB">
        <authorList>
            <consortium name="WormBaseParasite"/>
        </authorList>
    </citation>
    <scope>IDENTIFICATION</scope>
</reference>
<dbReference type="STRING" id="131310.A0A0N5A017"/>
<keyword evidence="1" id="KW-1185">Reference proteome</keyword>
<name>A0A0N5A017_PARTI</name>
<organism evidence="1 2">
    <name type="scientific">Parastrongyloides trichosuri</name>
    <name type="common">Possum-specific nematode worm</name>
    <dbReference type="NCBI Taxonomy" id="131310"/>
    <lineage>
        <taxon>Eukaryota</taxon>
        <taxon>Metazoa</taxon>
        <taxon>Ecdysozoa</taxon>
        <taxon>Nematoda</taxon>
        <taxon>Chromadorea</taxon>
        <taxon>Rhabditida</taxon>
        <taxon>Tylenchina</taxon>
        <taxon>Panagrolaimomorpha</taxon>
        <taxon>Strongyloidoidea</taxon>
        <taxon>Strongyloididae</taxon>
        <taxon>Parastrongyloides</taxon>
    </lineage>
</organism>
<evidence type="ECO:0000313" key="1">
    <source>
        <dbReference type="Proteomes" id="UP000038045"/>
    </source>
</evidence>
<dbReference type="WBParaSite" id="PTRK_0001463500.1">
    <property type="protein sequence ID" value="PTRK_0001463500.1"/>
    <property type="gene ID" value="PTRK_0001463500"/>
</dbReference>
<evidence type="ECO:0000313" key="2">
    <source>
        <dbReference type="WBParaSite" id="PTRK_0001463500.1"/>
    </source>
</evidence>
<accession>A0A0N5A017</accession>